<comment type="similarity">
    <text evidence="2">Belongs to the NUF2 family.</text>
</comment>
<dbReference type="InterPro" id="IPR038275">
    <property type="entry name" value="Nuf2_N_sf"/>
</dbReference>
<evidence type="ECO:0000256" key="2">
    <source>
        <dbReference type="ARBA" id="ARBA00005498"/>
    </source>
</evidence>
<feature type="region of interest" description="Disordered" evidence="10">
    <location>
        <begin position="441"/>
        <end position="460"/>
    </location>
</feature>
<evidence type="ECO:0000256" key="9">
    <source>
        <dbReference type="SAM" id="Coils"/>
    </source>
</evidence>
<evidence type="ECO:0000256" key="3">
    <source>
        <dbReference type="ARBA" id="ARBA00022454"/>
    </source>
</evidence>
<dbReference type="Proteomes" id="UP000008549">
    <property type="component" value="Unassembled WGS sequence"/>
</dbReference>
<dbReference type="GeneID" id="8583216"/>
<accession>A8X7U1</accession>
<feature type="coiled-coil region" evidence="9">
    <location>
        <begin position="180"/>
        <end position="239"/>
    </location>
</feature>
<evidence type="ECO:0000256" key="8">
    <source>
        <dbReference type="ARBA" id="ARBA00023328"/>
    </source>
</evidence>
<evidence type="ECO:0000313" key="12">
    <source>
        <dbReference type="EMBL" id="CAP28702.1"/>
    </source>
</evidence>
<evidence type="ECO:0000256" key="4">
    <source>
        <dbReference type="ARBA" id="ARBA00022618"/>
    </source>
</evidence>
<dbReference type="GO" id="GO:0045132">
    <property type="term" value="P:meiotic chromosome segregation"/>
    <property type="evidence" value="ECO:0000318"/>
    <property type="project" value="GO_Central"/>
</dbReference>
<dbReference type="Pfam" id="PF03800">
    <property type="entry name" value="Nuf2"/>
    <property type="match status" value="1"/>
</dbReference>
<dbReference type="Gene3D" id="1.10.418.60">
    <property type="entry name" value="Ncd80 complex, Nuf2 subunit"/>
    <property type="match status" value="1"/>
</dbReference>
<protein>
    <submittedName>
        <fullName evidence="12">Protein CBR-HIM-10</fullName>
    </submittedName>
</protein>
<evidence type="ECO:0000256" key="10">
    <source>
        <dbReference type="SAM" id="MobiDB-lite"/>
    </source>
</evidence>
<dbReference type="WormBase" id="CBG09087">
    <property type="protein sequence ID" value="CBP47231"/>
    <property type="gene ID" value="WBGene00030751"/>
    <property type="gene designation" value="Cbr-him-10"/>
</dbReference>
<dbReference type="GO" id="GO:0051315">
    <property type="term" value="P:attachment of mitotic spindle microtubules to kinetochore"/>
    <property type="evidence" value="ECO:0000318"/>
    <property type="project" value="GO_Central"/>
</dbReference>
<dbReference type="EMBL" id="HE601284">
    <property type="protein sequence ID" value="CAP28702.1"/>
    <property type="molecule type" value="Genomic_DNA"/>
</dbReference>
<dbReference type="OMA" id="ARNICAN"/>
<evidence type="ECO:0000256" key="6">
    <source>
        <dbReference type="ARBA" id="ARBA00023054"/>
    </source>
</evidence>
<dbReference type="RefSeq" id="XP_002641223.1">
    <property type="nucleotide sequence ID" value="XM_002641177.1"/>
</dbReference>
<feature type="domain" description="Kinetochore protein Nuf2 N-terminal" evidence="11">
    <location>
        <begin position="9"/>
        <end position="90"/>
    </location>
</feature>
<keyword evidence="7" id="KW-0131">Cell cycle</keyword>
<sequence length="637" mass="72432">MSNAKSVILIQYDTRLIAKVLQQKLGLGLTADSILNPDAEVAQSIFSNFIRYILNVSEQSLLTLPLSADSGHDPELHKKTIPLVIIYQCIRLTSFLVDFIKLHEMSAPMFNEISDEFSEQKQEMERMQDEIIQAEKRKNDLISKQSLRKRRENELMNEHSKCKSELAGVVNQYTDVVERTEDIEKQKTELIQQIEEIEREIMTAKKTVEHLTEEVLASPEELKQEMANRKKQIEELKESLVVSRQTLKSKLEARNICANAEKNVPLINQRIQAWSEVREDILDMMDEVEEKLRKLNEIQEQLAFAADKTTSSEKRMIEQTEMHEQLRKEHLQRSEKLYKNIDEIARQIAALGTSQPDVSRDIENKRQELLAAKNAHSEKMALINNAQKDALAKHRKIDDCFKETQRVAVEKRNAMERIKNRVSNSYTGRLPSDYTFSASSINESENCDPQSPLSNLGPRSLKHVQSAASSSSSVVLLHKSYTESSAPPSTNRKLPYKTLRLASTQQVTEFIQNGELPTFKKQGSRSTNNPWRRHGALQKLCETGGFAPNSGSKKERKNRGSLLAVKQNVKVPPAPTSSQMTLNKVKEQGQYEIKLALKAPKNVAVDVAAQNLAEQVKAFVLRYGSELVEDERTAQSK</sequence>
<dbReference type="STRING" id="6238.A8X7U1"/>
<dbReference type="GO" id="GO:0051383">
    <property type="term" value="P:kinetochore organization"/>
    <property type="evidence" value="ECO:0000318"/>
    <property type="project" value="GO_Central"/>
</dbReference>
<keyword evidence="8" id="KW-0137">Centromere</keyword>
<reference evidence="12 13" key="2">
    <citation type="journal article" date="2011" name="PLoS Genet.">
        <title>Caenorhabditis briggsae recombinant inbred line genotypes reveal inter-strain incompatibility and the evolution of recombination.</title>
        <authorList>
            <person name="Ross J.A."/>
            <person name="Koboldt D.C."/>
            <person name="Staisch J.E."/>
            <person name="Chamberlin H.M."/>
            <person name="Gupta B.P."/>
            <person name="Miller R.D."/>
            <person name="Baird S.E."/>
            <person name="Haag E.S."/>
        </authorList>
    </citation>
    <scope>NUCLEOTIDE SEQUENCE [LARGE SCALE GENOMIC DNA]</scope>
    <source>
        <strain evidence="12 13">AF16</strain>
    </source>
</reference>
<keyword evidence="3" id="KW-0158">Chromosome</keyword>
<gene>
    <name evidence="14" type="primary">him-10</name>
    <name evidence="12" type="synonym">Cbr-him-10</name>
    <name evidence="14" type="ORF">CBG09087</name>
    <name evidence="12" type="ORF">CBG_09087</name>
</gene>
<proteinExistence type="inferred from homology"/>
<dbReference type="FunCoup" id="A8X7U1">
    <property type="interactions" value="1340"/>
</dbReference>
<dbReference type="HOGENOM" id="CLU_028990_0_0_1"/>
<dbReference type="eggNOG" id="ENOG502SZZC">
    <property type="taxonomic scope" value="Eukaryota"/>
</dbReference>
<evidence type="ECO:0000259" key="11">
    <source>
        <dbReference type="Pfam" id="PF03800"/>
    </source>
</evidence>
<reference evidence="12 13" key="1">
    <citation type="journal article" date="2003" name="PLoS Biol.">
        <title>The genome sequence of Caenorhabditis briggsae: a platform for comparative genomics.</title>
        <authorList>
            <person name="Stein L.D."/>
            <person name="Bao Z."/>
            <person name="Blasiar D."/>
            <person name="Blumenthal T."/>
            <person name="Brent M.R."/>
            <person name="Chen N."/>
            <person name="Chinwalla A."/>
            <person name="Clarke L."/>
            <person name="Clee C."/>
            <person name="Coghlan A."/>
            <person name="Coulson A."/>
            <person name="D'Eustachio P."/>
            <person name="Fitch D.H."/>
            <person name="Fulton L.A."/>
            <person name="Fulton R.E."/>
            <person name="Griffiths-Jones S."/>
            <person name="Harris T.W."/>
            <person name="Hillier L.W."/>
            <person name="Kamath R."/>
            <person name="Kuwabara P.E."/>
            <person name="Mardis E.R."/>
            <person name="Marra M.A."/>
            <person name="Miner T.L."/>
            <person name="Minx P."/>
            <person name="Mullikin J.C."/>
            <person name="Plumb R.W."/>
            <person name="Rogers J."/>
            <person name="Schein J.E."/>
            <person name="Sohrmann M."/>
            <person name="Spieth J."/>
            <person name="Stajich J.E."/>
            <person name="Wei C."/>
            <person name="Willey D."/>
            <person name="Wilson R.K."/>
            <person name="Durbin R."/>
            <person name="Waterston R.H."/>
        </authorList>
    </citation>
    <scope>NUCLEOTIDE SEQUENCE [LARGE SCALE GENOMIC DNA]</scope>
    <source>
        <strain evidence="12 13">AF16</strain>
    </source>
</reference>
<evidence type="ECO:0000256" key="5">
    <source>
        <dbReference type="ARBA" id="ARBA00022776"/>
    </source>
</evidence>
<comment type="subcellular location">
    <subcellularLocation>
        <location evidence="1">Chromosome</location>
        <location evidence="1">Centromere</location>
    </subcellularLocation>
</comment>
<evidence type="ECO:0000313" key="13">
    <source>
        <dbReference type="Proteomes" id="UP000008549"/>
    </source>
</evidence>
<dbReference type="GO" id="GO:0031262">
    <property type="term" value="C:Ndc80 complex"/>
    <property type="evidence" value="ECO:0000318"/>
    <property type="project" value="GO_Central"/>
</dbReference>
<dbReference type="InParanoid" id="A8X7U1"/>
<evidence type="ECO:0000256" key="1">
    <source>
        <dbReference type="ARBA" id="ARBA00004584"/>
    </source>
</evidence>
<keyword evidence="4" id="KW-0132">Cell division</keyword>
<feature type="compositionally biased region" description="Polar residues" evidence="10">
    <location>
        <begin position="441"/>
        <end position="454"/>
    </location>
</feature>
<dbReference type="GO" id="GO:0051301">
    <property type="term" value="P:cell division"/>
    <property type="evidence" value="ECO:0007669"/>
    <property type="project" value="UniProtKB-KW"/>
</dbReference>
<evidence type="ECO:0000256" key="7">
    <source>
        <dbReference type="ARBA" id="ARBA00023306"/>
    </source>
</evidence>
<feature type="coiled-coil region" evidence="9">
    <location>
        <begin position="278"/>
        <end position="308"/>
    </location>
</feature>
<dbReference type="CTD" id="8583216"/>
<keyword evidence="5" id="KW-0498">Mitosis</keyword>
<name>A8X7U1_CAEBR</name>
<evidence type="ECO:0000313" key="14">
    <source>
        <dbReference type="WormBase" id="CBG09087"/>
    </source>
</evidence>
<dbReference type="KEGG" id="cbr:CBG_09087"/>
<dbReference type="GO" id="GO:0007052">
    <property type="term" value="P:mitotic spindle organization"/>
    <property type="evidence" value="ECO:0000318"/>
    <property type="project" value="GO_Central"/>
</dbReference>
<feature type="coiled-coil region" evidence="9">
    <location>
        <begin position="110"/>
        <end position="144"/>
    </location>
</feature>
<organism evidence="12 13">
    <name type="scientific">Caenorhabditis briggsae</name>
    <dbReference type="NCBI Taxonomy" id="6238"/>
    <lineage>
        <taxon>Eukaryota</taxon>
        <taxon>Metazoa</taxon>
        <taxon>Ecdysozoa</taxon>
        <taxon>Nematoda</taxon>
        <taxon>Chromadorea</taxon>
        <taxon>Rhabditida</taxon>
        <taxon>Rhabditina</taxon>
        <taxon>Rhabditomorpha</taxon>
        <taxon>Rhabditoidea</taxon>
        <taxon>Rhabditidae</taxon>
        <taxon>Peloderinae</taxon>
        <taxon>Caenorhabditis</taxon>
    </lineage>
</organism>
<dbReference type="InterPro" id="IPR005549">
    <property type="entry name" value="Kinetochore_Nuf2_N"/>
</dbReference>
<dbReference type="GO" id="GO:0044877">
    <property type="term" value="F:protein-containing complex binding"/>
    <property type="evidence" value="ECO:0000318"/>
    <property type="project" value="GO_Central"/>
</dbReference>
<keyword evidence="6 9" id="KW-0175">Coiled coil</keyword>
<keyword evidence="13" id="KW-1185">Reference proteome</keyword>
<dbReference type="AlphaFoldDB" id="A8X7U1"/>